<dbReference type="AlphaFoldDB" id="A0A520N0F0"/>
<evidence type="ECO:0000313" key="6">
    <source>
        <dbReference type="Proteomes" id="UP000315825"/>
    </source>
</evidence>
<dbReference type="Gene3D" id="3.30.428.10">
    <property type="entry name" value="HIT-like"/>
    <property type="match status" value="1"/>
</dbReference>
<dbReference type="EMBL" id="SHBE01000002">
    <property type="protein sequence ID" value="RZO26960.1"/>
    <property type="molecule type" value="Genomic_DNA"/>
</dbReference>
<evidence type="ECO:0000256" key="1">
    <source>
        <dbReference type="PIRSR" id="PIRSR601310-1"/>
    </source>
</evidence>
<protein>
    <submittedName>
        <fullName evidence="5">Histidine triad nucleotide-binding protein</fullName>
    </submittedName>
</protein>
<feature type="domain" description="HIT" evidence="4">
    <location>
        <begin position="5"/>
        <end position="113"/>
    </location>
</feature>
<dbReference type="SUPFAM" id="SSF54197">
    <property type="entry name" value="HIT-like"/>
    <property type="match status" value="1"/>
</dbReference>
<evidence type="ECO:0000313" key="5">
    <source>
        <dbReference type="EMBL" id="RZO26960.1"/>
    </source>
</evidence>
<evidence type="ECO:0000256" key="3">
    <source>
        <dbReference type="PROSITE-ProRule" id="PRU00464"/>
    </source>
</evidence>
<organism evidence="5 6">
    <name type="scientific">SAR86 cluster bacterium</name>
    <dbReference type="NCBI Taxonomy" id="2030880"/>
    <lineage>
        <taxon>Bacteria</taxon>
        <taxon>Pseudomonadati</taxon>
        <taxon>Pseudomonadota</taxon>
        <taxon>Gammaproteobacteria</taxon>
        <taxon>SAR86 cluster</taxon>
    </lineage>
</organism>
<dbReference type="InterPro" id="IPR011146">
    <property type="entry name" value="HIT-like"/>
</dbReference>
<name>A0A520N0F0_9GAMM</name>
<dbReference type="Proteomes" id="UP000315825">
    <property type="component" value="Unassembled WGS sequence"/>
</dbReference>
<dbReference type="PROSITE" id="PS51084">
    <property type="entry name" value="HIT_2"/>
    <property type="match status" value="1"/>
</dbReference>
<evidence type="ECO:0000256" key="2">
    <source>
        <dbReference type="PIRSR" id="PIRSR601310-3"/>
    </source>
</evidence>
<dbReference type="Pfam" id="PF01230">
    <property type="entry name" value="HIT"/>
    <property type="match status" value="1"/>
</dbReference>
<dbReference type="PROSITE" id="PS00892">
    <property type="entry name" value="HIT_1"/>
    <property type="match status" value="1"/>
</dbReference>
<comment type="caution">
    <text evidence="5">The sequence shown here is derived from an EMBL/GenBank/DDBJ whole genome shotgun (WGS) entry which is preliminary data.</text>
</comment>
<dbReference type="InterPro" id="IPR019808">
    <property type="entry name" value="Histidine_triad_CS"/>
</dbReference>
<accession>A0A520N0F0</accession>
<dbReference type="InterPro" id="IPR001310">
    <property type="entry name" value="Histidine_triad_HIT"/>
</dbReference>
<reference evidence="5 6" key="1">
    <citation type="submission" date="2019-02" db="EMBL/GenBank/DDBJ databases">
        <title>Prokaryotic population dynamics and viral predation in marine succession experiment using metagenomics: the confinement effect.</title>
        <authorList>
            <person name="Haro-Moreno J.M."/>
            <person name="Rodriguez-Valera F."/>
            <person name="Lopez-Perez M."/>
        </authorList>
    </citation>
    <scope>NUCLEOTIDE SEQUENCE [LARGE SCALE GENOMIC DNA]</scope>
    <source>
        <strain evidence="5">MED-G159</strain>
    </source>
</reference>
<dbReference type="PANTHER" id="PTHR23089">
    <property type="entry name" value="HISTIDINE TRIAD HIT PROTEIN"/>
    <property type="match status" value="1"/>
</dbReference>
<proteinExistence type="predicted"/>
<dbReference type="GO" id="GO:0003824">
    <property type="term" value="F:catalytic activity"/>
    <property type="evidence" value="ECO:0007669"/>
    <property type="project" value="InterPro"/>
</dbReference>
<dbReference type="PRINTS" id="PR00332">
    <property type="entry name" value="HISTRIAD"/>
</dbReference>
<dbReference type="InterPro" id="IPR036265">
    <property type="entry name" value="HIT-like_sf"/>
</dbReference>
<gene>
    <name evidence="5" type="ORF">EVA92_02085</name>
</gene>
<dbReference type="FunFam" id="3.30.428.10:FF:000005">
    <property type="entry name" value="Histidine triad nucleotide-binding protein 1"/>
    <property type="match status" value="1"/>
</dbReference>
<feature type="short sequence motif" description="Histidine triad motif" evidence="2 3">
    <location>
        <begin position="97"/>
        <end position="101"/>
    </location>
</feature>
<feature type="active site" description="Tele-AMP-histidine intermediate" evidence="1">
    <location>
        <position position="99"/>
    </location>
</feature>
<dbReference type="CDD" id="cd01276">
    <property type="entry name" value="PKCI_related"/>
    <property type="match status" value="1"/>
</dbReference>
<evidence type="ECO:0000259" key="4">
    <source>
        <dbReference type="PROSITE" id="PS51084"/>
    </source>
</evidence>
<sequence>MSDSLFTKILNKEIPGKIVYEDKICFCIEDINPQAPVHLLIIPKKEIAKVSDASDNDTNTLGHLLMVSKEIAQSFNLNNNYRLIINNGAEAGQSVFHLHIHLLGGRSLSWPPG</sequence>